<dbReference type="EMBL" id="JBIAWJ010000007">
    <property type="protein sequence ID" value="MFF4522945.1"/>
    <property type="molecule type" value="Genomic_DNA"/>
</dbReference>
<sequence>MREAVRLGREVPAESYDVVFLSLGIMAAKRREETVEVHQGPATSARPAT</sequence>
<gene>
    <name evidence="1" type="ORF">ACFY1D_16180</name>
</gene>
<dbReference type="Proteomes" id="UP001602058">
    <property type="component" value="Unassembled WGS sequence"/>
</dbReference>
<dbReference type="RefSeq" id="WP_351081870.1">
    <property type="nucleotide sequence ID" value="NZ_JBEOZG010000014.1"/>
</dbReference>
<accession>A0ABW6UHN8</accession>
<organism evidence="1 2">
    <name type="scientific">Streptomyces bluensis</name>
    <dbReference type="NCBI Taxonomy" id="33897"/>
    <lineage>
        <taxon>Bacteria</taxon>
        <taxon>Bacillati</taxon>
        <taxon>Actinomycetota</taxon>
        <taxon>Actinomycetes</taxon>
        <taxon>Kitasatosporales</taxon>
        <taxon>Streptomycetaceae</taxon>
        <taxon>Streptomyces</taxon>
    </lineage>
</organism>
<proteinExistence type="predicted"/>
<name>A0ABW6UHN8_9ACTN</name>
<keyword evidence="2" id="KW-1185">Reference proteome</keyword>
<reference evidence="1 2" key="1">
    <citation type="submission" date="2024-10" db="EMBL/GenBank/DDBJ databases">
        <title>The Natural Products Discovery Center: Release of the First 8490 Sequenced Strains for Exploring Actinobacteria Biosynthetic Diversity.</title>
        <authorList>
            <person name="Kalkreuter E."/>
            <person name="Kautsar S.A."/>
            <person name="Yang D."/>
            <person name="Bader C.D."/>
            <person name="Teijaro C.N."/>
            <person name="Fluegel L."/>
            <person name="Davis C.M."/>
            <person name="Simpson J.R."/>
            <person name="Lauterbach L."/>
            <person name="Steele A.D."/>
            <person name="Gui C."/>
            <person name="Meng S."/>
            <person name="Li G."/>
            <person name="Viehrig K."/>
            <person name="Ye F."/>
            <person name="Su P."/>
            <person name="Kiefer A.F."/>
            <person name="Nichols A."/>
            <person name="Cepeda A.J."/>
            <person name="Yan W."/>
            <person name="Fan B."/>
            <person name="Jiang Y."/>
            <person name="Adhikari A."/>
            <person name="Zheng C.-J."/>
            <person name="Schuster L."/>
            <person name="Cowan T.M."/>
            <person name="Smanski M.J."/>
            <person name="Chevrette M.G."/>
            <person name="De Carvalho L.P.S."/>
            <person name="Shen B."/>
        </authorList>
    </citation>
    <scope>NUCLEOTIDE SEQUENCE [LARGE SCALE GENOMIC DNA]</scope>
    <source>
        <strain evidence="1 2">NPDC001390</strain>
    </source>
</reference>
<evidence type="ECO:0000313" key="2">
    <source>
        <dbReference type="Proteomes" id="UP001602058"/>
    </source>
</evidence>
<comment type="caution">
    <text evidence="1">The sequence shown here is derived from an EMBL/GenBank/DDBJ whole genome shotgun (WGS) entry which is preliminary data.</text>
</comment>
<protein>
    <submittedName>
        <fullName evidence="1">Uncharacterized protein</fullName>
    </submittedName>
</protein>
<evidence type="ECO:0000313" key="1">
    <source>
        <dbReference type="EMBL" id="MFF4522945.1"/>
    </source>
</evidence>